<name>A0A6F8XYL7_9ACTN</name>
<accession>A0A6F8XYL7</accession>
<reference evidence="1 2" key="1">
    <citation type="submission" date="2020-03" db="EMBL/GenBank/DDBJ databases">
        <title>Whole genome shotgun sequence of Phytohabitans flavus NBRC 107702.</title>
        <authorList>
            <person name="Komaki H."/>
            <person name="Tamura T."/>
        </authorList>
    </citation>
    <scope>NUCLEOTIDE SEQUENCE [LARGE SCALE GENOMIC DNA]</scope>
    <source>
        <strain evidence="1 2">NBRC 107702</strain>
    </source>
</reference>
<protein>
    <submittedName>
        <fullName evidence="1">Uncharacterized protein</fullName>
    </submittedName>
</protein>
<sequence>MGTLPVPADTFSSEAVAVDPSGRYVLGSAIVRQATDSFPLLLWDRQRLVEVKPPLPRSVLVDVNSAGVVIGNARDEDGFLRHPWRYHAGKATLLPLIDEADQVTVEGINSRGDIVGIGRTPANTTYGLLWPASRPGTVRVLDTPADLVDLAGITDDGTVVGVSGFSEPTSWLRTPGGVVRTLAGPDNATGALASAVGGHWAVGQIFQGGVLVGLRWDLRTGRVKVLDPGLESAPTDVNASGVVLAGTTLQRGGTVVTLPAPSPGDGVGGAAIADNGTVVGFHNNLLTDEIRAVRWTGC</sequence>
<evidence type="ECO:0000313" key="2">
    <source>
        <dbReference type="Proteomes" id="UP000502508"/>
    </source>
</evidence>
<proteinExistence type="predicted"/>
<gene>
    <name evidence="1" type="ORF">Pflav_052310</name>
</gene>
<organism evidence="1 2">
    <name type="scientific">Phytohabitans flavus</name>
    <dbReference type="NCBI Taxonomy" id="1076124"/>
    <lineage>
        <taxon>Bacteria</taxon>
        <taxon>Bacillati</taxon>
        <taxon>Actinomycetota</taxon>
        <taxon>Actinomycetes</taxon>
        <taxon>Micromonosporales</taxon>
        <taxon>Micromonosporaceae</taxon>
    </lineage>
</organism>
<dbReference type="EMBL" id="AP022870">
    <property type="protein sequence ID" value="BCB78821.1"/>
    <property type="molecule type" value="Genomic_DNA"/>
</dbReference>
<reference evidence="1 2" key="2">
    <citation type="submission" date="2020-03" db="EMBL/GenBank/DDBJ databases">
        <authorList>
            <person name="Ichikawa N."/>
            <person name="Kimura A."/>
            <person name="Kitahashi Y."/>
            <person name="Uohara A."/>
        </authorList>
    </citation>
    <scope>NUCLEOTIDE SEQUENCE [LARGE SCALE GENOMIC DNA]</scope>
    <source>
        <strain evidence="1 2">NBRC 107702</strain>
    </source>
</reference>
<keyword evidence="2" id="KW-1185">Reference proteome</keyword>
<dbReference type="KEGG" id="pfla:Pflav_052310"/>
<dbReference type="AlphaFoldDB" id="A0A6F8XYL7"/>
<dbReference type="Proteomes" id="UP000502508">
    <property type="component" value="Chromosome"/>
</dbReference>
<evidence type="ECO:0000313" key="1">
    <source>
        <dbReference type="EMBL" id="BCB78821.1"/>
    </source>
</evidence>